<comment type="caution">
    <text evidence="1">The sequence shown here is derived from an EMBL/GenBank/DDBJ whole genome shotgun (WGS) entry which is preliminary data.</text>
</comment>
<dbReference type="RefSeq" id="WP_344966643.1">
    <property type="nucleotide sequence ID" value="NZ_BAABDD010000001.1"/>
</dbReference>
<protein>
    <recommendedName>
        <fullName evidence="3">DUF4276 family protein</fullName>
    </recommendedName>
</protein>
<dbReference type="EMBL" id="BAABDD010000001">
    <property type="protein sequence ID" value="GAA3726630.1"/>
    <property type="molecule type" value="Genomic_DNA"/>
</dbReference>
<organism evidence="1 2">
    <name type="scientific">Salinactinospora qingdaonensis</name>
    <dbReference type="NCBI Taxonomy" id="702744"/>
    <lineage>
        <taxon>Bacteria</taxon>
        <taxon>Bacillati</taxon>
        <taxon>Actinomycetota</taxon>
        <taxon>Actinomycetes</taxon>
        <taxon>Streptosporangiales</taxon>
        <taxon>Nocardiopsidaceae</taxon>
        <taxon>Salinactinospora</taxon>
    </lineage>
</organism>
<sequence>MSPRGGTRRKAVKKPVVVVAGEDRNDRQSLRALLEAICPHMSGRIVEISDDVRLRQATGSRLSQRVKTLAGKIKARAQRENTEVACVFVHEDLDGVDSENYLAVHEKVERELHAHLGSAHYVLAVAEMEAWLLLFPHALRSVVSTWQVPVRFRGKDTGKIADPKKVLMQDVPKKGGRRYSESDAPKVFSVIANEEDLGSPMGSNRSWNRFCEDAEQCGQRHVPAD</sequence>
<gene>
    <name evidence="1" type="ORF">GCM10022402_04190</name>
</gene>
<evidence type="ECO:0000313" key="1">
    <source>
        <dbReference type="EMBL" id="GAA3726630.1"/>
    </source>
</evidence>
<accession>A0ABP7EXJ0</accession>
<evidence type="ECO:0008006" key="3">
    <source>
        <dbReference type="Google" id="ProtNLM"/>
    </source>
</evidence>
<reference evidence="2" key="1">
    <citation type="journal article" date="2019" name="Int. J. Syst. Evol. Microbiol.">
        <title>The Global Catalogue of Microorganisms (GCM) 10K type strain sequencing project: providing services to taxonomists for standard genome sequencing and annotation.</title>
        <authorList>
            <consortium name="The Broad Institute Genomics Platform"/>
            <consortium name="The Broad Institute Genome Sequencing Center for Infectious Disease"/>
            <person name="Wu L."/>
            <person name="Ma J."/>
        </authorList>
    </citation>
    <scope>NUCLEOTIDE SEQUENCE [LARGE SCALE GENOMIC DNA]</scope>
    <source>
        <strain evidence="2">JCM 17137</strain>
    </source>
</reference>
<name>A0ABP7EXJ0_9ACTN</name>
<dbReference type="Proteomes" id="UP001500908">
    <property type="component" value="Unassembled WGS sequence"/>
</dbReference>
<proteinExistence type="predicted"/>
<evidence type="ECO:0000313" key="2">
    <source>
        <dbReference type="Proteomes" id="UP001500908"/>
    </source>
</evidence>
<keyword evidence="2" id="KW-1185">Reference proteome</keyword>